<organism evidence="2 3">
    <name type="scientific">Serendipita vermifera MAFF 305830</name>
    <dbReference type="NCBI Taxonomy" id="933852"/>
    <lineage>
        <taxon>Eukaryota</taxon>
        <taxon>Fungi</taxon>
        <taxon>Dikarya</taxon>
        <taxon>Basidiomycota</taxon>
        <taxon>Agaricomycotina</taxon>
        <taxon>Agaricomycetes</taxon>
        <taxon>Sebacinales</taxon>
        <taxon>Serendipitaceae</taxon>
        <taxon>Serendipita</taxon>
    </lineage>
</organism>
<evidence type="ECO:0000259" key="1">
    <source>
        <dbReference type="Pfam" id="PF00651"/>
    </source>
</evidence>
<proteinExistence type="predicted"/>
<dbReference type="InterPro" id="IPR011333">
    <property type="entry name" value="SKP1/BTB/POZ_sf"/>
</dbReference>
<evidence type="ECO:0000313" key="2">
    <source>
        <dbReference type="EMBL" id="KIM31526.1"/>
    </source>
</evidence>
<keyword evidence="3" id="KW-1185">Reference proteome</keyword>
<name>A0A0C3BJ42_SERVB</name>
<dbReference type="EMBL" id="KN824282">
    <property type="protein sequence ID" value="KIM31526.1"/>
    <property type="molecule type" value="Genomic_DNA"/>
</dbReference>
<dbReference type="Gene3D" id="3.30.710.10">
    <property type="entry name" value="Potassium Channel Kv1.1, Chain A"/>
    <property type="match status" value="1"/>
</dbReference>
<gene>
    <name evidence="2" type="ORF">M408DRAFT_261133</name>
</gene>
<dbReference type="Proteomes" id="UP000054097">
    <property type="component" value="Unassembled WGS sequence"/>
</dbReference>
<protein>
    <recommendedName>
        <fullName evidence="1">BTB domain-containing protein</fullName>
    </recommendedName>
</protein>
<sequence>MDKPNTVKDSTKFPPGYGDFALQCSDGVVCHFPRYLLGYLSGFFKGMFELPQSNGNVQSTNPLPLTEPSETIELLLQHMDPKMTALKLEQGTIVDLLEVARKYQVPTVTTWFQEEIQVKKVYVLSQNHGSSLLLESPLLILYCALRFDLPNLGRLALKILARCDTAFLKSSNPAIELRHYLYVMSLRKRRIELFTSFVRELTVLKPREIPQPFHPYVITKLDASRVVCATCASARASWAFALQCAVNQEPSWGSFLCAYETNVGTSTCLNCKTTSWADYYREFLNRWKPEANRIEKELPEWPDWFS</sequence>
<reference evidence="2 3" key="1">
    <citation type="submission" date="2014-04" db="EMBL/GenBank/DDBJ databases">
        <authorList>
            <consortium name="DOE Joint Genome Institute"/>
            <person name="Kuo A."/>
            <person name="Zuccaro A."/>
            <person name="Kohler A."/>
            <person name="Nagy L.G."/>
            <person name="Floudas D."/>
            <person name="Copeland A."/>
            <person name="Barry K.W."/>
            <person name="Cichocki N."/>
            <person name="Veneault-Fourrey C."/>
            <person name="LaButti K."/>
            <person name="Lindquist E.A."/>
            <person name="Lipzen A."/>
            <person name="Lundell T."/>
            <person name="Morin E."/>
            <person name="Murat C."/>
            <person name="Sun H."/>
            <person name="Tunlid A."/>
            <person name="Henrissat B."/>
            <person name="Grigoriev I.V."/>
            <person name="Hibbett D.S."/>
            <person name="Martin F."/>
            <person name="Nordberg H.P."/>
            <person name="Cantor M.N."/>
            <person name="Hua S.X."/>
        </authorList>
    </citation>
    <scope>NUCLEOTIDE SEQUENCE [LARGE SCALE GENOMIC DNA]</scope>
    <source>
        <strain evidence="2 3">MAFF 305830</strain>
    </source>
</reference>
<feature type="domain" description="BTB" evidence="1">
    <location>
        <begin position="19"/>
        <end position="117"/>
    </location>
</feature>
<dbReference type="STRING" id="933852.A0A0C3BJ42"/>
<dbReference type="HOGENOM" id="CLU_079122_0_0_1"/>
<evidence type="ECO:0000313" key="3">
    <source>
        <dbReference type="Proteomes" id="UP000054097"/>
    </source>
</evidence>
<dbReference type="Pfam" id="PF00651">
    <property type="entry name" value="BTB"/>
    <property type="match status" value="1"/>
</dbReference>
<accession>A0A0C3BJ42</accession>
<dbReference type="InterPro" id="IPR000210">
    <property type="entry name" value="BTB/POZ_dom"/>
</dbReference>
<dbReference type="AlphaFoldDB" id="A0A0C3BJ42"/>
<dbReference type="OrthoDB" id="3357985at2759"/>
<reference evidence="3" key="2">
    <citation type="submission" date="2015-01" db="EMBL/GenBank/DDBJ databases">
        <title>Evolutionary Origins and Diversification of the Mycorrhizal Mutualists.</title>
        <authorList>
            <consortium name="DOE Joint Genome Institute"/>
            <consortium name="Mycorrhizal Genomics Consortium"/>
            <person name="Kohler A."/>
            <person name="Kuo A."/>
            <person name="Nagy L.G."/>
            <person name="Floudas D."/>
            <person name="Copeland A."/>
            <person name="Barry K.W."/>
            <person name="Cichocki N."/>
            <person name="Veneault-Fourrey C."/>
            <person name="LaButti K."/>
            <person name="Lindquist E.A."/>
            <person name="Lipzen A."/>
            <person name="Lundell T."/>
            <person name="Morin E."/>
            <person name="Murat C."/>
            <person name="Riley R."/>
            <person name="Ohm R."/>
            <person name="Sun H."/>
            <person name="Tunlid A."/>
            <person name="Henrissat B."/>
            <person name="Grigoriev I.V."/>
            <person name="Hibbett D.S."/>
            <person name="Martin F."/>
        </authorList>
    </citation>
    <scope>NUCLEOTIDE SEQUENCE [LARGE SCALE GENOMIC DNA]</scope>
    <source>
        <strain evidence="3">MAFF 305830</strain>
    </source>
</reference>